<dbReference type="GO" id="GO:0008643">
    <property type="term" value="P:carbohydrate transport"/>
    <property type="evidence" value="ECO:0007669"/>
    <property type="project" value="InterPro"/>
</dbReference>
<dbReference type="EMBL" id="AEVT01000099">
    <property type="protein sequence ID" value="EGA68689.1"/>
    <property type="molecule type" value="Genomic_DNA"/>
</dbReference>
<protein>
    <submittedName>
        <fullName evidence="11">Melibiose:sodium symporter</fullName>
    </submittedName>
</protein>
<dbReference type="RefSeq" id="WP_008080010.1">
    <property type="nucleotide sequence ID" value="NZ_AEVT01000099.1"/>
</dbReference>
<keyword evidence="6 10" id="KW-0812">Transmembrane</keyword>
<dbReference type="GO" id="GO:0005886">
    <property type="term" value="C:plasma membrane"/>
    <property type="evidence" value="ECO:0007669"/>
    <property type="project" value="UniProtKB-SubCell"/>
</dbReference>
<evidence type="ECO:0000313" key="11">
    <source>
        <dbReference type="EMBL" id="EGA68689.1"/>
    </source>
</evidence>
<feature type="transmembrane region" description="Helical" evidence="10">
    <location>
        <begin position="150"/>
        <end position="171"/>
    </location>
</feature>
<dbReference type="PANTHER" id="PTHR11328">
    <property type="entry name" value="MAJOR FACILITATOR SUPERFAMILY DOMAIN-CONTAINING PROTEIN"/>
    <property type="match status" value="1"/>
</dbReference>
<organism evidence="11 12">
    <name type="scientific">Vibrio sinaloensis DSM 21326</name>
    <dbReference type="NCBI Taxonomy" id="945550"/>
    <lineage>
        <taxon>Bacteria</taxon>
        <taxon>Pseudomonadati</taxon>
        <taxon>Pseudomonadota</taxon>
        <taxon>Gammaproteobacteria</taxon>
        <taxon>Vibrionales</taxon>
        <taxon>Vibrionaceae</taxon>
        <taxon>Vibrio</taxon>
        <taxon>Vibrio oreintalis group</taxon>
    </lineage>
</organism>
<keyword evidence="3" id="KW-0813">Transport</keyword>
<dbReference type="InterPro" id="IPR018043">
    <property type="entry name" value="Na/Gal_symport_CS"/>
</dbReference>
<evidence type="ECO:0000256" key="4">
    <source>
        <dbReference type="ARBA" id="ARBA00022475"/>
    </source>
</evidence>
<evidence type="ECO:0000256" key="6">
    <source>
        <dbReference type="ARBA" id="ARBA00022692"/>
    </source>
</evidence>
<feature type="transmembrane region" description="Helical" evidence="10">
    <location>
        <begin position="407"/>
        <end position="431"/>
    </location>
</feature>
<feature type="transmembrane region" description="Helical" evidence="10">
    <location>
        <begin position="325"/>
        <end position="354"/>
    </location>
</feature>
<dbReference type="InterPro" id="IPR036259">
    <property type="entry name" value="MFS_trans_sf"/>
</dbReference>
<evidence type="ECO:0000256" key="9">
    <source>
        <dbReference type="ARBA" id="ARBA00023136"/>
    </source>
</evidence>
<evidence type="ECO:0000256" key="3">
    <source>
        <dbReference type="ARBA" id="ARBA00022448"/>
    </source>
</evidence>
<keyword evidence="4" id="KW-1003">Cell membrane</keyword>
<feature type="transmembrane region" description="Helical" evidence="10">
    <location>
        <begin position="106"/>
        <end position="130"/>
    </location>
</feature>
<keyword evidence="8 10" id="KW-1133">Transmembrane helix</keyword>
<feature type="transmembrane region" description="Helical" evidence="10">
    <location>
        <begin position="269"/>
        <end position="287"/>
    </location>
</feature>
<gene>
    <name evidence="11" type="ORF">VISI1226_03575</name>
</gene>
<dbReference type="GO" id="GO:0015293">
    <property type="term" value="F:symporter activity"/>
    <property type="evidence" value="ECO:0007669"/>
    <property type="project" value="UniProtKB-KW"/>
</dbReference>
<comment type="subcellular location">
    <subcellularLocation>
        <location evidence="1">Cell membrane</location>
        <topology evidence="1">Multi-pass membrane protein</topology>
    </subcellularLocation>
</comment>
<dbReference type="Gene3D" id="1.20.1250.20">
    <property type="entry name" value="MFS general substrate transporter like domains"/>
    <property type="match status" value="2"/>
</dbReference>
<evidence type="ECO:0000256" key="1">
    <source>
        <dbReference type="ARBA" id="ARBA00004651"/>
    </source>
</evidence>
<dbReference type="NCBIfam" id="NF007749">
    <property type="entry name" value="PRK10429.1"/>
    <property type="match status" value="1"/>
</dbReference>
<keyword evidence="7" id="KW-0769">Symport</keyword>
<comment type="caution">
    <text evidence="11">The sequence shown here is derived from an EMBL/GenBank/DDBJ whole genome shotgun (WGS) entry which is preliminary data.</text>
</comment>
<dbReference type="OrthoDB" id="181905at2"/>
<dbReference type="PROSITE" id="PS00872">
    <property type="entry name" value="NA_GALACTOSIDE_SYMP"/>
    <property type="match status" value="1"/>
</dbReference>
<evidence type="ECO:0000256" key="5">
    <source>
        <dbReference type="ARBA" id="ARBA00022597"/>
    </source>
</evidence>
<feature type="transmembrane region" description="Helical" evidence="10">
    <location>
        <begin position="78"/>
        <end position="100"/>
    </location>
</feature>
<dbReference type="GO" id="GO:0006814">
    <property type="term" value="P:sodium ion transport"/>
    <property type="evidence" value="ECO:0007669"/>
    <property type="project" value="InterPro"/>
</dbReference>
<dbReference type="InterPro" id="IPR039672">
    <property type="entry name" value="MFS_2"/>
</dbReference>
<dbReference type="Pfam" id="PF13347">
    <property type="entry name" value="MFS_2"/>
    <property type="match status" value="1"/>
</dbReference>
<dbReference type="InterPro" id="IPR001927">
    <property type="entry name" value="Na/Gal_symport"/>
</dbReference>
<feature type="transmembrane region" description="Helical" evidence="10">
    <location>
        <begin position="299"/>
        <end position="319"/>
    </location>
</feature>
<proteinExistence type="inferred from homology"/>
<accession>E8MBA6</accession>
<feature type="transmembrane region" description="Helical" evidence="10">
    <location>
        <begin position="177"/>
        <end position="198"/>
    </location>
</feature>
<sequence>MSISMNTKLSYGFGAFGKDFAITIVYMYLMFYYTDVVGISAATVGTIFLVARIWDAVNDPIMGWIVNNTRSRWGKFKPWILVGTVTNSVVLFMLFSAHHIEGPWLIAYAAVTYILWGMTYTLMDIPFWSLVPTLTLDKREREDLVPYPRFFASLAWLVTAAIAMPFVNYVGGDDKGYGFQVFTLLLIGCFVVSTYITLRNVKERYSTKSLDSSKPEEKVTLNKLLKLIYKNDQLTSVLCMALSYNLATNIITAFAVYYFTYVVGNEDLFPYYMAYAGIANLITLVLFPKLAQLFSRRTLWACASSLPILGSAVLIYVGMYDKQSIVLISTAGVLLQIGTALFWVLNVIMVADTVDYGECKLGQRCESIAYSVQTLVVKAGSAFAAFFIGIALTAVDYVPNVVQTPETVFGMQCIMIGLPALFFAIALVVYFRFYKLNGQYHQNIQDQLTAKYQHVTDSESQLSGQPKAIDPAQVTQ</sequence>
<dbReference type="NCBIfam" id="TIGR00792">
    <property type="entry name" value="gph"/>
    <property type="match status" value="1"/>
</dbReference>
<dbReference type="SUPFAM" id="SSF103473">
    <property type="entry name" value="MFS general substrate transporter"/>
    <property type="match status" value="1"/>
</dbReference>
<feature type="transmembrane region" description="Helical" evidence="10">
    <location>
        <begin position="375"/>
        <end position="395"/>
    </location>
</feature>
<dbReference type="Proteomes" id="UP000006228">
    <property type="component" value="Unassembled WGS sequence"/>
</dbReference>
<dbReference type="PANTHER" id="PTHR11328:SF36">
    <property type="entry name" value="MELIBIOSE PERMEASE"/>
    <property type="match status" value="1"/>
</dbReference>
<dbReference type="CDD" id="cd17332">
    <property type="entry name" value="MFS_MelB_like"/>
    <property type="match status" value="1"/>
</dbReference>
<evidence type="ECO:0000256" key="7">
    <source>
        <dbReference type="ARBA" id="ARBA00022847"/>
    </source>
</evidence>
<comment type="similarity">
    <text evidence="2">Belongs to the sodium:galactoside symporter (TC 2.A.2) family.</text>
</comment>
<reference evidence="11 12" key="1">
    <citation type="journal article" date="2012" name="Int. J. Syst. Evol. Microbiol.">
        <title>Vibrio caribbeanicus sp. nov., isolated from the marine sponge Scleritoderma cyanea.</title>
        <authorList>
            <person name="Hoffmann M."/>
            <person name="Monday S.R."/>
            <person name="Allard M.W."/>
            <person name="Strain E.A."/>
            <person name="Whittaker P."/>
            <person name="Naum M."/>
            <person name="McCarthy P.J."/>
            <person name="Lopez J.V."/>
            <person name="Fischer M."/>
            <person name="Brown E.W."/>
        </authorList>
    </citation>
    <scope>NUCLEOTIDE SEQUENCE [LARGE SCALE GENOMIC DNA]</scope>
    <source>
        <strain evidence="12">DSMZ 21326</strain>
    </source>
</reference>
<dbReference type="eggNOG" id="COG2211">
    <property type="taxonomic scope" value="Bacteria"/>
</dbReference>
<evidence type="ECO:0000256" key="10">
    <source>
        <dbReference type="SAM" id="Phobius"/>
    </source>
</evidence>
<dbReference type="GeneID" id="95570835"/>
<feature type="transmembrane region" description="Helical" evidence="10">
    <location>
        <begin position="12"/>
        <end position="31"/>
    </location>
</feature>
<feature type="transmembrane region" description="Helical" evidence="10">
    <location>
        <begin position="37"/>
        <end position="57"/>
    </location>
</feature>
<keyword evidence="5" id="KW-0762">Sugar transport</keyword>
<evidence type="ECO:0000256" key="2">
    <source>
        <dbReference type="ARBA" id="ARBA00009617"/>
    </source>
</evidence>
<keyword evidence="9 10" id="KW-0472">Membrane</keyword>
<dbReference type="AlphaFoldDB" id="E8MBA6"/>
<feature type="transmembrane region" description="Helical" evidence="10">
    <location>
        <begin position="234"/>
        <end position="257"/>
    </location>
</feature>
<evidence type="ECO:0000256" key="8">
    <source>
        <dbReference type="ARBA" id="ARBA00022989"/>
    </source>
</evidence>
<evidence type="ECO:0000313" key="12">
    <source>
        <dbReference type="Proteomes" id="UP000006228"/>
    </source>
</evidence>
<name>E8MBA6_PHOS4</name>